<dbReference type="RefSeq" id="XP_067080567.1">
    <property type="nucleotide sequence ID" value="XM_067224466.1"/>
</dbReference>
<reference evidence="2" key="1">
    <citation type="submission" date="2016-09" db="EMBL/GenBank/DDBJ databases">
        <authorList>
            <person name="Hebert L."/>
            <person name="Moumen B."/>
        </authorList>
    </citation>
    <scope>NUCLEOTIDE SEQUENCE [LARGE SCALE GENOMIC DNA]</scope>
    <source>
        <strain evidence="2">OVI</strain>
    </source>
</reference>
<dbReference type="EMBL" id="CZPT02001262">
    <property type="protein sequence ID" value="SCU69625.1"/>
    <property type="molecule type" value="Genomic_DNA"/>
</dbReference>
<feature type="compositionally biased region" description="Basic residues" evidence="1">
    <location>
        <begin position="183"/>
        <end position="195"/>
    </location>
</feature>
<gene>
    <name evidence="2" type="ORF">TEOVI_000119100</name>
</gene>
<feature type="region of interest" description="Disordered" evidence="1">
    <location>
        <begin position="266"/>
        <end position="303"/>
    </location>
</feature>
<proteinExistence type="predicted"/>
<feature type="compositionally biased region" description="Basic and acidic residues" evidence="1">
    <location>
        <begin position="196"/>
        <end position="207"/>
    </location>
</feature>
<dbReference type="AlphaFoldDB" id="A0A1G4IC97"/>
<dbReference type="GeneID" id="92375131"/>
<feature type="compositionally biased region" description="Basic and acidic residues" evidence="1">
    <location>
        <begin position="275"/>
        <end position="293"/>
    </location>
</feature>
<feature type="region of interest" description="Disordered" evidence="1">
    <location>
        <begin position="182"/>
        <end position="220"/>
    </location>
</feature>
<comment type="caution">
    <text evidence="2">The sequence shown here is derived from an EMBL/GenBank/DDBJ whole genome shotgun (WGS) entry which is preliminary data.</text>
</comment>
<sequence length="500" mass="54557">MSQRHAAVAYYPGDDVQPDGNVFTTVPFLRDFRLSDPQVIYRPPDDLTPLIDDIVSGNRTSLLHGTLPTITLAIEVAPCADHFHRCVSSSNPFCAFLCAPEREGLDAIAEELQRGRHVTADEEYWSEEYWRALQAEDDGVSESSSSHTAVQKTSIWLDLSYPSDESSPKKFTADDSFSPALRRGSRRATLRHKGRISGEKHHRDERMGAPNTRQLSQNHRREGIDSVVSVTRNSKVRLRYASTAGSQREQEVRAGQVRSLVGLGDHSHNQQRQQSHRERFQHKDASVEGDRRRVSQARGKVTRAPVSPISKKCTAVYTSQVGCAPCNGSSTTVKHEAHNGVSDKKRMLTPVAQSPMGAEGRCKGSGESKLIDRAPVTDFVQKPDPKPTTLQARGSRSAVEVSGSGVHQTLCSSGCLIDNASEGGVLVIPVVVNSTIAEPTAVCCFSEPFQVTEEGPQTRASDAKKARPSCNFASPGGGFNPRTREPHTNKCAASKCCSVM</sequence>
<evidence type="ECO:0000313" key="2">
    <source>
        <dbReference type="EMBL" id="SCU69625.1"/>
    </source>
</evidence>
<evidence type="ECO:0000313" key="3">
    <source>
        <dbReference type="Proteomes" id="UP000195570"/>
    </source>
</evidence>
<organism evidence="2 3">
    <name type="scientific">Trypanosoma equiperdum</name>
    <dbReference type="NCBI Taxonomy" id="5694"/>
    <lineage>
        <taxon>Eukaryota</taxon>
        <taxon>Discoba</taxon>
        <taxon>Euglenozoa</taxon>
        <taxon>Kinetoplastea</taxon>
        <taxon>Metakinetoplastina</taxon>
        <taxon>Trypanosomatida</taxon>
        <taxon>Trypanosomatidae</taxon>
        <taxon>Trypanosoma</taxon>
    </lineage>
</organism>
<evidence type="ECO:0000256" key="1">
    <source>
        <dbReference type="SAM" id="MobiDB-lite"/>
    </source>
</evidence>
<keyword evidence="3" id="KW-1185">Reference proteome</keyword>
<dbReference type="Proteomes" id="UP000195570">
    <property type="component" value="Unassembled WGS sequence"/>
</dbReference>
<protein>
    <submittedName>
        <fullName evidence="2">Uncharacterized protein</fullName>
    </submittedName>
</protein>
<accession>A0A1G4IC97</accession>
<dbReference type="VEuPathDB" id="TriTrypDB:TEOVI_000119100"/>
<feature type="region of interest" description="Disordered" evidence="1">
    <location>
        <begin position="459"/>
        <end position="481"/>
    </location>
</feature>
<name>A0A1G4IC97_TRYEQ</name>